<sequence length="184" mass="19636">MEPSSLCRLVSWELGRGTVPCVCKAEIGFAVTALLLSVPSPVSRAPASPDVPRLAQCRNSTTAQAQSCPSEQVSVLVSYPRFPSSPRDVGQIDLPDPCLPRPQGVFLLSQLPLGPSDYGEAECLAVMERYVVALRGFGDGSSKAKARVLFPSLVVFVDVFGYRHFGSAVIVCSSGRALPFPHCL</sequence>
<dbReference type="Proteomes" id="UP000276834">
    <property type="component" value="Unassembled WGS sequence"/>
</dbReference>
<accession>A0A3L8S240</accession>
<keyword evidence="2" id="KW-1185">Reference proteome</keyword>
<name>A0A3L8S240_CHLGU</name>
<proteinExistence type="predicted"/>
<dbReference type="EMBL" id="QUSF01000082">
    <property type="protein sequence ID" value="RLV94654.1"/>
    <property type="molecule type" value="Genomic_DNA"/>
</dbReference>
<reference evidence="1 2" key="1">
    <citation type="journal article" date="2018" name="Proc. R. Soc. B">
        <title>A non-coding region near Follistatin controls head colour polymorphism in the Gouldian finch.</title>
        <authorList>
            <person name="Toomey M.B."/>
            <person name="Marques C.I."/>
            <person name="Andrade P."/>
            <person name="Araujo P.M."/>
            <person name="Sabatino S."/>
            <person name="Gazda M.A."/>
            <person name="Afonso S."/>
            <person name="Lopes R.J."/>
            <person name="Corbo J.C."/>
            <person name="Carneiro M."/>
        </authorList>
    </citation>
    <scope>NUCLEOTIDE SEQUENCE [LARGE SCALE GENOMIC DNA]</scope>
    <source>
        <strain evidence="1">Red01</strain>
        <tissue evidence="1">Muscle</tissue>
    </source>
</reference>
<organism evidence="1 2">
    <name type="scientific">Chloebia gouldiae</name>
    <name type="common">Gouldian finch</name>
    <name type="synonym">Erythrura gouldiae</name>
    <dbReference type="NCBI Taxonomy" id="44316"/>
    <lineage>
        <taxon>Eukaryota</taxon>
        <taxon>Metazoa</taxon>
        <taxon>Chordata</taxon>
        <taxon>Craniata</taxon>
        <taxon>Vertebrata</taxon>
        <taxon>Euteleostomi</taxon>
        <taxon>Archelosauria</taxon>
        <taxon>Archosauria</taxon>
        <taxon>Dinosauria</taxon>
        <taxon>Saurischia</taxon>
        <taxon>Theropoda</taxon>
        <taxon>Coelurosauria</taxon>
        <taxon>Aves</taxon>
        <taxon>Neognathae</taxon>
        <taxon>Neoaves</taxon>
        <taxon>Telluraves</taxon>
        <taxon>Australaves</taxon>
        <taxon>Passeriformes</taxon>
        <taxon>Passeroidea</taxon>
        <taxon>Passeridae</taxon>
        <taxon>Chloebia</taxon>
    </lineage>
</organism>
<protein>
    <submittedName>
        <fullName evidence="1">Uncharacterized protein</fullName>
    </submittedName>
</protein>
<comment type="caution">
    <text evidence="1">The sequence shown here is derived from an EMBL/GenBank/DDBJ whole genome shotgun (WGS) entry which is preliminary data.</text>
</comment>
<evidence type="ECO:0000313" key="2">
    <source>
        <dbReference type="Proteomes" id="UP000276834"/>
    </source>
</evidence>
<evidence type="ECO:0000313" key="1">
    <source>
        <dbReference type="EMBL" id="RLV94654.1"/>
    </source>
</evidence>
<dbReference type="AlphaFoldDB" id="A0A3L8S240"/>
<gene>
    <name evidence="1" type="ORF">DV515_00013048</name>
</gene>